<sequence length="471" mass="52225">MASTDSILAGKYPAKAHARKVAEYLRRNGHNTQDGVIYLEAQKTRMIEDNDEPVPFRQRRPFFYLSGCELPDSYLAYNIKSDELTLFIPGIDPDSVIWSGLPLSPEEALQIYDVDKVSTTNKVNSALASIASSSGDKATIFAIPEQVSEDISFKPFTETNFSILKKAIEDSRVVKDEYEIALLRKANDISAKAHIAAIKAAGSAQNEREIEGAFIATCIANGCREQSYHPIVASGTSSATLHYQKNDENLIDPVTGTKKSNLLLDAGGEYRTYCADITRAFPLSGKFTPESRQIYDIVLDMQNKSFEQLKEGVQWEDVHSVAHRTAIKGLLKLGILRGSEDELFDKRVSVAFFPHGLGHYLGMDTHDTGGNPNYNDTDTMFRYLRVRGRLPAGSVITVEPGVYFCRFIIDPFLKSAELSKYIDADVLDRYWAVGGVRIEDNVVITRDGYENLTTAPKAAAEMESLSSEGSR</sequence>
<keyword evidence="10" id="KW-0482">Metalloprotease</keyword>
<keyword evidence="9" id="KW-0378">Hydrolase</keyword>
<evidence type="ECO:0000256" key="3">
    <source>
        <dbReference type="ARBA" id="ARBA00002443"/>
    </source>
</evidence>
<evidence type="ECO:0000256" key="15">
    <source>
        <dbReference type="ARBA" id="ARBA00039424"/>
    </source>
</evidence>
<comment type="caution">
    <text evidence="17">The sequence shown here is derived from an EMBL/GenBank/DDBJ whole genome shotgun (WGS) entry which is preliminary data.</text>
</comment>
<dbReference type="PANTHER" id="PTHR43226:SF1">
    <property type="entry name" value="XAA-PRO DIPEPTIDASE"/>
    <property type="match status" value="1"/>
</dbReference>
<dbReference type="PANTHER" id="PTHR43226">
    <property type="entry name" value="XAA-PRO AMINOPEPTIDASE 3"/>
    <property type="match status" value="1"/>
</dbReference>
<dbReference type="SUPFAM" id="SSF55920">
    <property type="entry name" value="Creatinase/aminopeptidase"/>
    <property type="match status" value="1"/>
</dbReference>
<evidence type="ECO:0000256" key="6">
    <source>
        <dbReference type="ARBA" id="ARBA00022438"/>
    </source>
</evidence>
<evidence type="ECO:0000256" key="2">
    <source>
        <dbReference type="ARBA" id="ARBA00001936"/>
    </source>
</evidence>
<evidence type="ECO:0000256" key="10">
    <source>
        <dbReference type="ARBA" id="ARBA00023049"/>
    </source>
</evidence>
<name>A0ABR3WT09_9EURO</name>
<comment type="similarity">
    <text evidence="4">Belongs to the peptidase M24B family.</text>
</comment>
<gene>
    <name evidence="17" type="ORF">Plec18167_008941</name>
</gene>
<evidence type="ECO:0000256" key="4">
    <source>
        <dbReference type="ARBA" id="ARBA00008766"/>
    </source>
</evidence>
<dbReference type="Pfam" id="PF05195">
    <property type="entry name" value="AMP_N"/>
    <property type="match status" value="1"/>
</dbReference>
<dbReference type="InterPro" id="IPR000994">
    <property type="entry name" value="Pept_M24"/>
</dbReference>
<protein>
    <recommendedName>
        <fullName evidence="15">Probable Xaa-Pro aminopeptidase PEPP</fullName>
        <ecNumber evidence="5">3.4.11.9</ecNumber>
    </recommendedName>
    <alternativeName>
        <fullName evidence="12">Aminoacylproline aminopeptidase</fullName>
    </alternativeName>
    <alternativeName>
        <fullName evidence="14">Probable Xaa-Pro aminopeptidase pepP</fullName>
    </alternativeName>
    <alternativeName>
        <fullName evidence="13">Prolidase</fullName>
    </alternativeName>
</protein>
<evidence type="ECO:0000256" key="14">
    <source>
        <dbReference type="ARBA" id="ARBA00039164"/>
    </source>
</evidence>
<reference evidence="17 18" key="1">
    <citation type="journal article" date="2024" name="IMA Fungus">
        <title>IMA Genome - F19 : A genome assembly and annotation guide to empower mycologists, including annotated draft genome sequences of Ceratocystis pirilliformis, Diaporthe australafricana, Fusarium ophioides, Paecilomyces lecythidis, and Sporothrix stenoceras.</title>
        <authorList>
            <person name="Aylward J."/>
            <person name="Wilson A.M."/>
            <person name="Visagie C.M."/>
            <person name="Spraker J."/>
            <person name="Barnes I."/>
            <person name="Buitendag C."/>
            <person name="Ceriani C."/>
            <person name="Del Mar Angel L."/>
            <person name="du Plessis D."/>
            <person name="Fuchs T."/>
            <person name="Gasser K."/>
            <person name="Kramer D."/>
            <person name="Li W."/>
            <person name="Munsamy K."/>
            <person name="Piso A."/>
            <person name="Price J.L."/>
            <person name="Sonnekus B."/>
            <person name="Thomas C."/>
            <person name="van der Nest A."/>
            <person name="van Dijk A."/>
            <person name="van Heerden A."/>
            <person name="van Vuuren N."/>
            <person name="Yilmaz N."/>
            <person name="Duong T.A."/>
            <person name="van der Merwe N.A."/>
            <person name="Wingfield M.J."/>
            <person name="Wingfield B.D."/>
        </authorList>
    </citation>
    <scope>NUCLEOTIDE SEQUENCE [LARGE SCALE GENOMIC DNA]</scope>
    <source>
        <strain evidence="17 18">CMW 18167</strain>
    </source>
</reference>
<dbReference type="CDD" id="cd01087">
    <property type="entry name" value="Prolidase"/>
    <property type="match status" value="1"/>
</dbReference>
<evidence type="ECO:0000256" key="13">
    <source>
        <dbReference type="ARBA" id="ARBA00032413"/>
    </source>
</evidence>
<evidence type="ECO:0000256" key="5">
    <source>
        <dbReference type="ARBA" id="ARBA00012574"/>
    </source>
</evidence>
<evidence type="ECO:0000256" key="12">
    <source>
        <dbReference type="ARBA" id="ARBA00030849"/>
    </source>
</evidence>
<dbReference type="Gene3D" id="3.90.230.10">
    <property type="entry name" value="Creatinase/methionine aminopeptidase superfamily"/>
    <property type="match status" value="1"/>
</dbReference>
<keyword evidence="11" id="KW-0464">Manganese</keyword>
<evidence type="ECO:0000259" key="16">
    <source>
        <dbReference type="SMART" id="SM01011"/>
    </source>
</evidence>
<evidence type="ECO:0000256" key="11">
    <source>
        <dbReference type="ARBA" id="ARBA00023211"/>
    </source>
</evidence>
<dbReference type="Proteomes" id="UP001583193">
    <property type="component" value="Unassembled WGS sequence"/>
</dbReference>
<comment type="function">
    <text evidence="3">Catalyzes the removal of a penultimate prolyl residue from the N-termini of peptides.</text>
</comment>
<keyword evidence="7" id="KW-0645">Protease</keyword>
<comment type="cofactor">
    <cofactor evidence="2">
        <name>Mn(2+)</name>
        <dbReference type="ChEBI" id="CHEBI:29035"/>
    </cofactor>
</comment>
<evidence type="ECO:0000256" key="8">
    <source>
        <dbReference type="ARBA" id="ARBA00022723"/>
    </source>
</evidence>
<feature type="domain" description="Aminopeptidase P N-terminal" evidence="16">
    <location>
        <begin position="12"/>
        <end position="148"/>
    </location>
</feature>
<keyword evidence="8" id="KW-0479">Metal-binding</keyword>
<dbReference type="InterPro" id="IPR052433">
    <property type="entry name" value="X-Pro_dipept-like"/>
</dbReference>
<evidence type="ECO:0000313" key="18">
    <source>
        <dbReference type="Proteomes" id="UP001583193"/>
    </source>
</evidence>
<dbReference type="SMART" id="SM01011">
    <property type="entry name" value="AMP_N"/>
    <property type="match status" value="1"/>
</dbReference>
<proteinExistence type="inferred from homology"/>
<evidence type="ECO:0000256" key="7">
    <source>
        <dbReference type="ARBA" id="ARBA00022670"/>
    </source>
</evidence>
<dbReference type="Gene3D" id="3.40.350.10">
    <property type="entry name" value="Creatinase/prolidase N-terminal domain"/>
    <property type="match status" value="1"/>
</dbReference>
<comment type="catalytic activity">
    <reaction evidence="1">
        <text>Release of any N-terminal amino acid, including proline, that is linked to proline, even from a dipeptide or tripeptide.</text>
        <dbReference type="EC" id="3.4.11.9"/>
    </reaction>
</comment>
<evidence type="ECO:0000256" key="9">
    <source>
        <dbReference type="ARBA" id="ARBA00022801"/>
    </source>
</evidence>
<dbReference type="SUPFAM" id="SSF53092">
    <property type="entry name" value="Creatinase/prolidase N-terminal domain"/>
    <property type="match status" value="1"/>
</dbReference>
<evidence type="ECO:0000313" key="17">
    <source>
        <dbReference type="EMBL" id="KAL1866807.1"/>
    </source>
</evidence>
<dbReference type="InterPro" id="IPR036005">
    <property type="entry name" value="Creatinase/aminopeptidase-like"/>
</dbReference>
<dbReference type="Pfam" id="PF00557">
    <property type="entry name" value="Peptidase_M24"/>
    <property type="match status" value="1"/>
</dbReference>
<dbReference type="EC" id="3.4.11.9" evidence="5"/>
<organism evidence="17 18">
    <name type="scientific">Paecilomyces lecythidis</name>
    <dbReference type="NCBI Taxonomy" id="3004212"/>
    <lineage>
        <taxon>Eukaryota</taxon>
        <taxon>Fungi</taxon>
        <taxon>Dikarya</taxon>
        <taxon>Ascomycota</taxon>
        <taxon>Pezizomycotina</taxon>
        <taxon>Eurotiomycetes</taxon>
        <taxon>Eurotiomycetidae</taxon>
        <taxon>Eurotiales</taxon>
        <taxon>Thermoascaceae</taxon>
        <taxon>Paecilomyces</taxon>
    </lineage>
</organism>
<dbReference type="InterPro" id="IPR007865">
    <property type="entry name" value="Aminopep_P_N"/>
</dbReference>
<keyword evidence="18" id="KW-1185">Reference proteome</keyword>
<dbReference type="InterPro" id="IPR029149">
    <property type="entry name" value="Creatin/AminoP/Spt16_N"/>
</dbReference>
<keyword evidence="6" id="KW-0031">Aminopeptidase</keyword>
<evidence type="ECO:0000256" key="1">
    <source>
        <dbReference type="ARBA" id="ARBA00001424"/>
    </source>
</evidence>
<accession>A0ABR3WT09</accession>
<dbReference type="EMBL" id="JAVDPF010000048">
    <property type="protein sequence ID" value="KAL1866807.1"/>
    <property type="molecule type" value="Genomic_DNA"/>
</dbReference>